<dbReference type="Gene3D" id="1.10.287.110">
    <property type="entry name" value="DnaJ domain"/>
    <property type="match status" value="1"/>
</dbReference>
<protein>
    <recommendedName>
        <fullName evidence="1">J domain-containing protein</fullName>
    </recommendedName>
</protein>
<name>A0A7G9YEA6_9EURY</name>
<dbReference type="EMBL" id="MT631185">
    <property type="protein sequence ID" value="QNO46340.1"/>
    <property type="molecule type" value="Genomic_DNA"/>
</dbReference>
<dbReference type="AlphaFoldDB" id="A0A7G9YEA6"/>
<accession>A0A7G9YEA6</accession>
<evidence type="ECO:0000259" key="1">
    <source>
        <dbReference type="PROSITE" id="PS50076"/>
    </source>
</evidence>
<dbReference type="PRINTS" id="PR00625">
    <property type="entry name" value="JDOMAIN"/>
</dbReference>
<feature type="domain" description="J" evidence="1">
    <location>
        <begin position="19"/>
        <end position="87"/>
    </location>
</feature>
<reference evidence="2" key="1">
    <citation type="submission" date="2020-06" db="EMBL/GenBank/DDBJ databases">
        <title>Unique genomic features of the anaerobic methanotrophic archaea.</title>
        <authorList>
            <person name="Chadwick G.L."/>
            <person name="Skennerton C.T."/>
            <person name="Laso-Perez R."/>
            <person name="Leu A.O."/>
            <person name="Speth D.R."/>
            <person name="Yu H."/>
            <person name="Morgan-Lang C."/>
            <person name="Hatzenpichler R."/>
            <person name="Goudeau D."/>
            <person name="Malmstrom R."/>
            <person name="Brazelton W.J."/>
            <person name="Woyke T."/>
            <person name="Hallam S.J."/>
            <person name="Tyson G.W."/>
            <person name="Wegener G."/>
            <person name="Boetius A."/>
            <person name="Orphan V."/>
        </authorList>
    </citation>
    <scope>NUCLEOTIDE SEQUENCE</scope>
</reference>
<gene>
    <name evidence="2" type="ORF">PABHDKJJ_00044</name>
</gene>
<sequence length="461" mass="53628">MRQKIKSLFEYEKLLTNDELYRILDVDEDASEEEIEIAFDELFGILSDSDEKDSEEKLAIISDAYGTLVDPDERERLYLKKIINKLFVEWGVEERYSYKKEKLLDYLARDSEIKKKDYFSLKQISDYHIIDTIVNILDPFEYFVTVDERNGGVMGSFIEQPSGRVIHFGIYPGMEDDKVIAIGGDLHLVRVRVVPVDVGEMFEFVIEKIKKMFPSRDLSGFFHGLEIKQKNSIRDRVKEQYRTRGYVAAEDLIRDMIRSLLEELRGIGVEPEPEEPPTPAEPVITPPRFVDDYFITEDERRKGSAGSVVEEASGRRIKFGVPPGVEDGKVIAIEGDANFVRVMVMPIDVDEIFEYMITKIGEKFPSPDMRGFIYDSKQMQKDFIRDRVKEQYKTRGYVAVEEVIEDTIQSLRWELRRFGIESGRSKSTSETPVKTKRTRVKNPRHGLFEIWKNVVRWCSSR</sequence>
<dbReference type="InterPro" id="IPR036869">
    <property type="entry name" value="J_dom_sf"/>
</dbReference>
<dbReference type="InterPro" id="IPR001623">
    <property type="entry name" value="DnaJ_domain"/>
</dbReference>
<dbReference type="CDD" id="cd06257">
    <property type="entry name" value="DnaJ"/>
    <property type="match status" value="1"/>
</dbReference>
<dbReference type="SUPFAM" id="SSF46565">
    <property type="entry name" value="Chaperone J-domain"/>
    <property type="match status" value="1"/>
</dbReference>
<dbReference type="PROSITE" id="PS50076">
    <property type="entry name" value="DNAJ_2"/>
    <property type="match status" value="1"/>
</dbReference>
<proteinExistence type="predicted"/>
<evidence type="ECO:0000313" key="2">
    <source>
        <dbReference type="EMBL" id="QNO46340.1"/>
    </source>
</evidence>
<organism evidence="2">
    <name type="scientific">Candidatus Methanogaster sp. ANME-2c ERB4</name>
    <dbReference type="NCBI Taxonomy" id="2759911"/>
    <lineage>
        <taxon>Archaea</taxon>
        <taxon>Methanobacteriati</taxon>
        <taxon>Methanobacteriota</taxon>
        <taxon>Stenosarchaea group</taxon>
        <taxon>Methanomicrobia</taxon>
        <taxon>Methanosarcinales</taxon>
        <taxon>ANME-2 cluster</taxon>
        <taxon>Candidatus Methanogasteraceae</taxon>
        <taxon>Candidatus Methanogaster</taxon>
    </lineage>
</organism>